<keyword evidence="3" id="KW-1185">Reference proteome</keyword>
<comment type="caution">
    <text evidence="2">The sequence shown here is derived from an EMBL/GenBank/DDBJ whole genome shotgun (WGS) entry which is preliminary data.</text>
</comment>
<gene>
    <name evidence="2" type="ORF">CXG46_07625</name>
</gene>
<organism evidence="2 3">
    <name type="scientific">Nocardioides alpinus</name>
    <dbReference type="NCBI Taxonomy" id="748909"/>
    <lineage>
        <taxon>Bacteria</taxon>
        <taxon>Bacillati</taxon>
        <taxon>Actinomycetota</taxon>
        <taxon>Actinomycetes</taxon>
        <taxon>Propionibacteriales</taxon>
        <taxon>Nocardioidaceae</taxon>
        <taxon>Nocardioides</taxon>
    </lineage>
</organism>
<evidence type="ECO:0000313" key="2">
    <source>
        <dbReference type="EMBL" id="PKH41738.1"/>
    </source>
</evidence>
<dbReference type="EMBL" id="PJBV01000014">
    <property type="protein sequence ID" value="PKH41738.1"/>
    <property type="molecule type" value="Genomic_DNA"/>
</dbReference>
<name>A0ABX4QYH5_9ACTN</name>
<keyword evidence="1" id="KW-0472">Membrane</keyword>
<keyword evidence="1" id="KW-1133">Transmembrane helix</keyword>
<accession>A0ABX4QYH5</accession>
<dbReference type="Proteomes" id="UP000233565">
    <property type="component" value="Unassembled WGS sequence"/>
</dbReference>
<proteinExistence type="predicted"/>
<feature type="transmembrane region" description="Helical" evidence="1">
    <location>
        <begin position="81"/>
        <end position="105"/>
    </location>
</feature>
<evidence type="ECO:0000256" key="1">
    <source>
        <dbReference type="SAM" id="Phobius"/>
    </source>
</evidence>
<sequence length="119" mass="13002">MCKVRLNRLAKGTSMLALLWNTSTSLRGCLRSHMPTNRVVDWLRTPGGTVWAIPVAVVAVPAYLFAMSICATLVERGGPGYLNCLVAIFAWNSIKFAGAGLWALVRSSTPWLERSSRHG</sequence>
<evidence type="ECO:0000313" key="3">
    <source>
        <dbReference type="Proteomes" id="UP000233565"/>
    </source>
</evidence>
<keyword evidence="1" id="KW-0812">Transmembrane</keyword>
<reference evidence="2 3" key="1">
    <citation type="submission" date="2017-12" db="EMBL/GenBank/DDBJ databases">
        <title>Pharmacopeia of the Arctic Ocean.</title>
        <authorList>
            <person name="Collins E."/>
            <person name="Ducluzeau A.-L."/>
        </authorList>
    </citation>
    <scope>NUCLEOTIDE SEQUENCE [LARGE SCALE GENOMIC DNA]</scope>
    <source>
        <strain evidence="2 3">DSM 23325</strain>
    </source>
</reference>
<feature type="transmembrane region" description="Helical" evidence="1">
    <location>
        <begin position="49"/>
        <end position="74"/>
    </location>
</feature>
<protein>
    <submittedName>
        <fullName evidence="2">Sulfate permease</fullName>
    </submittedName>
</protein>